<proteinExistence type="inferred from homology"/>
<evidence type="ECO:0000313" key="4">
    <source>
        <dbReference type="Proteomes" id="UP001519343"/>
    </source>
</evidence>
<dbReference type="PANTHER" id="PTHR36845:SF1">
    <property type="entry name" value="HYDROLASE, PUTATIVE (AFU_ORTHOLOGUE AFUA_7G05090)-RELATED"/>
    <property type="match status" value="1"/>
</dbReference>
<protein>
    <submittedName>
        <fullName evidence="3">Unsaturated chondroitin disaccharide hydrolase</fullName>
        <ecNumber evidence="3">3.2.1.180</ecNumber>
    </submittedName>
</protein>
<dbReference type="EMBL" id="JAGGKT010000002">
    <property type="protein sequence ID" value="MBP1930938.1"/>
    <property type="molecule type" value="Genomic_DNA"/>
</dbReference>
<keyword evidence="1 3" id="KW-0378">Hydrolase</keyword>
<name>A0ABS4GKZ2_9BACL</name>
<dbReference type="Gene3D" id="1.50.10.10">
    <property type="match status" value="1"/>
</dbReference>
<reference evidence="3 4" key="1">
    <citation type="submission" date="2021-03" db="EMBL/GenBank/DDBJ databases">
        <title>Genomic Encyclopedia of Type Strains, Phase IV (KMG-IV): sequencing the most valuable type-strain genomes for metagenomic binning, comparative biology and taxonomic classification.</title>
        <authorList>
            <person name="Goeker M."/>
        </authorList>
    </citation>
    <scope>NUCLEOTIDE SEQUENCE [LARGE SCALE GENOMIC DNA]</scope>
    <source>
        <strain evidence="3 4">DSM 24738</strain>
    </source>
</reference>
<dbReference type="SUPFAM" id="SSF48208">
    <property type="entry name" value="Six-hairpin glycosidases"/>
    <property type="match status" value="1"/>
</dbReference>
<organism evidence="3 4">
    <name type="scientific">Ammoniphilus resinae</name>
    <dbReference type="NCBI Taxonomy" id="861532"/>
    <lineage>
        <taxon>Bacteria</taxon>
        <taxon>Bacillati</taxon>
        <taxon>Bacillota</taxon>
        <taxon>Bacilli</taxon>
        <taxon>Bacillales</taxon>
        <taxon>Paenibacillaceae</taxon>
        <taxon>Aneurinibacillus group</taxon>
        <taxon>Ammoniphilus</taxon>
    </lineage>
</organism>
<dbReference type="InterPro" id="IPR008928">
    <property type="entry name" value="6-hairpin_glycosidase_sf"/>
</dbReference>
<dbReference type="RefSeq" id="WP_209809047.1">
    <property type="nucleotide sequence ID" value="NZ_JAGGKT010000002.1"/>
</dbReference>
<evidence type="ECO:0000256" key="2">
    <source>
        <dbReference type="ARBA" id="ARBA00038358"/>
    </source>
</evidence>
<keyword evidence="4" id="KW-1185">Reference proteome</keyword>
<sequence>MQNERYRKAYQQILEGIKMTAADIGNEFPHYANGDTGKWTCSPAGDWTGGYWNGMLWLAAATTKDPQYVEWAHKWTELLKCRIDSQTVFRGFLFYYGAALGSILLEDHQGREIAVLSAKSIAKSFNPNAGLIPLGMEAEEAGNVGIAETNIDGVSATPLLLWAAKETGDATLANIAIRHALKNRDLSIREDGSVCQSASFDPSGNLVKRYTHKGFSDESTWGRAQAWAMMHYTVGYLWAKEERQLLETAIHVSDWWVNHLPEDGVAFWDFDDPAIPNTNRDTSATAIGASALLKLSSLINDKEKSAVYRSTAVKSINHLVSNYLVPEHEQDQRRPGMLLGGCFNKKLGVATDNELIWGSYYLFDSLCCLLGYLKPNKY</sequence>
<keyword evidence="3" id="KW-0326">Glycosidase</keyword>
<evidence type="ECO:0000256" key="1">
    <source>
        <dbReference type="ARBA" id="ARBA00022801"/>
    </source>
</evidence>
<evidence type="ECO:0000313" key="3">
    <source>
        <dbReference type="EMBL" id="MBP1930938.1"/>
    </source>
</evidence>
<gene>
    <name evidence="3" type="ORF">J2Z37_000935</name>
</gene>
<accession>A0ABS4GKZ2</accession>
<dbReference type="InterPro" id="IPR012341">
    <property type="entry name" value="6hp_glycosidase-like_sf"/>
</dbReference>
<dbReference type="EC" id="3.2.1.180" evidence="3"/>
<dbReference type="PANTHER" id="PTHR36845">
    <property type="entry name" value="HYDROLASE, PUTATIVE (AFU_ORTHOLOGUE AFUA_7G05090)-RELATED"/>
    <property type="match status" value="1"/>
</dbReference>
<dbReference type="InterPro" id="IPR052369">
    <property type="entry name" value="UG_Glycosaminoglycan_Hydrolase"/>
</dbReference>
<dbReference type="Proteomes" id="UP001519343">
    <property type="component" value="Unassembled WGS sequence"/>
</dbReference>
<comment type="similarity">
    <text evidence="2">Belongs to the glycosyl hydrolase 88 family.</text>
</comment>
<dbReference type="GO" id="GO:0102212">
    <property type="term" value="F:unsaturated chondroitin disaccharide hydrolase activity"/>
    <property type="evidence" value="ECO:0007669"/>
    <property type="project" value="UniProtKB-EC"/>
</dbReference>
<comment type="caution">
    <text evidence="3">The sequence shown here is derived from an EMBL/GenBank/DDBJ whole genome shotgun (WGS) entry which is preliminary data.</text>
</comment>